<comment type="subcellular location">
    <subcellularLocation>
        <location evidence="2">Cytoplasm</location>
    </subcellularLocation>
    <subcellularLocation>
        <location evidence="1">Nucleus</location>
    </subcellularLocation>
</comment>
<dbReference type="EMBL" id="AEYP01088502">
    <property type="status" value="NOT_ANNOTATED_CDS"/>
    <property type="molecule type" value="Genomic_DNA"/>
</dbReference>
<dbReference type="GO" id="GO:0034046">
    <property type="term" value="F:poly(G) binding"/>
    <property type="evidence" value="ECO:0007669"/>
    <property type="project" value="TreeGrafter"/>
</dbReference>
<dbReference type="GO" id="GO:0005654">
    <property type="term" value="C:nucleoplasm"/>
    <property type="evidence" value="ECO:0007669"/>
    <property type="project" value="TreeGrafter"/>
</dbReference>
<dbReference type="Pfam" id="PF00076">
    <property type="entry name" value="RRM_1"/>
    <property type="match status" value="2"/>
</dbReference>
<dbReference type="PROSITE" id="PS50102">
    <property type="entry name" value="RRM"/>
    <property type="match status" value="2"/>
</dbReference>
<dbReference type="GO" id="GO:0000785">
    <property type="term" value="C:chromatin"/>
    <property type="evidence" value="ECO:0007669"/>
    <property type="project" value="TreeGrafter"/>
</dbReference>
<dbReference type="FunFam" id="3.30.70.330:FF:000030">
    <property type="entry name" value="Heterogeneous nuclear ribonucleoprotein d0 isoform"/>
    <property type="match status" value="1"/>
</dbReference>
<feature type="domain" description="RRM" evidence="9">
    <location>
        <begin position="15"/>
        <end position="91"/>
    </location>
</feature>
<accession>M3Y4F4</accession>
<dbReference type="eggNOG" id="KOG0118">
    <property type="taxonomic scope" value="Eukaryota"/>
</dbReference>
<evidence type="ECO:0000256" key="4">
    <source>
        <dbReference type="ARBA" id="ARBA00022490"/>
    </source>
</evidence>
<dbReference type="Ensembl" id="ENSMPUT00000006314.1">
    <property type="protein sequence ID" value="ENSMPUP00000006205.1"/>
    <property type="gene ID" value="ENSMPUG00000006259.1"/>
</dbReference>
<dbReference type="GO" id="GO:0008143">
    <property type="term" value="F:poly(A) binding"/>
    <property type="evidence" value="ECO:0007669"/>
    <property type="project" value="TreeGrafter"/>
</dbReference>
<keyword evidence="6 8" id="KW-0694">RNA-binding</keyword>
<keyword evidence="4" id="KW-0963">Cytoplasm</keyword>
<dbReference type="Gene3D" id="3.30.70.330">
    <property type="match status" value="2"/>
</dbReference>
<sequence length="272" mass="30702">EGSKIHVNKNQQDDGKMFIGGLSWDTNKKDLTEYLSQFGEVVDYTIKTDPVNGRSNKFGFVLFKDATSVDKLELKEHNLDGKRAKALKGTPKKGFVSGLNPDTSEEQIRDYFGDFGEIGDIELPMDTKTNRSTYTDEEPVKILLESRYHQTNSGKYEIKVAKPKEVYRHQQQQQKGGNGTLAGRRDGTRGCGQGHCQNWNQTLHKYYDQGNENYSSAYGGDQNYSGYGGYNYTRHNYGNYGYGPGYADYTGQQSTYKACQGVGNHQNNHQPY</sequence>
<dbReference type="SUPFAM" id="SSF54928">
    <property type="entry name" value="RNA-binding domain, RBD"/>
    <property type="match status" value="2"/>
</dbReference>
<organism evidence="10">
    <name type="scientific">Mustela putorius furo</name>
    <name type="common">European domestic ferret</name>
    <name type="synonym">Mustela furo</name>
    <dbReference type="NCBI Taxonomy" id="9669"/>
    <lineage>
        <taxon>Eukaryota</taxon>
        <taxon>Metazoa</taxon>
        <taxon>Chordata</taxon>
        <taxon>Craniata</taxon>
        <taxon>Vertebrata</taxon>
        <taxon>Euteleostomi</taxon>
        <taxon>Mammalia</taxon>
        <taxon>Eutheria</taxon>
        <taxon>Laurasiatheria</taxon>
        <taxon>Carnivora</taxon>
        <taxon>Caniformia</taxon>
        <taxon>Musteloidea</taxon>
        <taxon>Mustelidae</taxon>
        <taxon>Mustelinae</taxon>
        <taxon>Mustela</taxon>
    </lineage>
</organism>
<evidence type="ECO:0000256" key="7">
    <source>
        <dbReference type="ARBA" id="ARBA00023242"/>
    </source>
</evidence>
<proteinExistence type="predicted"/>
<dbReference type="SMART" id="SM00360">
    <property type="entry name" value="RRM"/>
    <property type="match status" value="2"/>
</dbReference>
<dbReference type="PANTHER" id="PTHR48033:SF2">
    <property type="entry name" value="HETEROGENEOUS NUCLEAR RIBONUCLEOPROTEIN D-LIKE"/>
    <property type="match status" value="1"/>
</dbReference>
<feature type="domain" description="RRM" evidence="9">
    <location>
        <begin position="92"/>
        <end position="165"/>
    </location>
</feature>
<evidence type="ECO:0000256" key="6">
    <source>
        <dbReference type="ARBA" id="ARBA00022884"/>
    </source>
</evidence>
<name>M3Y4F4_MUSPF</name>
<dbReference type="InterPro" id="IPR012677">
    <property type="entry name" value="Nucleotide-bd_a/b_plait_sf"/>
</dbReference>
<evidence type="ECO:0000256" key="1">
    <source>
        <dbReference type="ARBA" id="ARBA00004123"/>
    </source>
</evidence>
<keyword evidence="5" id="KW-0677">Repeat</keyword>
<evidence type="ECO:0000313" key="10">
    <source>
        <dbReference type="Ensembl" id="ENSMPUP00000006205.1"/>
    </source>
</evidence>
<dbReference type="PANTHER" id="PTHR48033">
    <property type="entry name" value="RNA-BINDING (RRM/RBD/RNP MOTIFS) FAMILY PROTEIN"/>
    <property type="match status" value="1"/>
</dbReference>
<dbReference type="GeneTree" id="ENSGT00940000154426"/>
<dbReference type="InterPro" id="IPR035979">
    <property type="entry name" value="RBD_domain_sf"/>
</dbReference>
<evidence type="ECO:0000256" key="8">
    <source>
        <dbReference type="PROSITE-ProRule" id="PRU00176"/>
    </source>
</evidence>
<dbReference type="GO" id="GO:0005737">
    <property type="term" value="C:cytoplasm"/>
    <property type="evidence" value="ECO:0007669"/>
    <property type="project" value="UniProtKB-SubCell"/>
</dbReference>
<evidence type="ECO:0000256" key="5">
    <source>
        <dbReference type="ARBA" id="ARBA00022737"/>
    </source>
</evidence>
<dbReference type="GO" id="GO:0010468">
    <property type="term" value="P:regulation of gene expression"/>
    <property type="evidence" value="ECO:0007669"/>
    <property type="project" value="TreeGrafter"/>
</dbReference>
<dbReference type="InterPro" id="IPR000504">
    <property type="entry name" value="RRM_dom"/>
</dbReference>
<keyword evidence="3" id="KW-0488">Methylation</keyword>
<dbReference type="HOGENOM" id="CLU_012062_1_1_1"/>
<evidence type="ECO:0000259" key="9">
    <source>
        <dbReference type="PROSITE" id="PS50102"/>
    </source>
</evidence>
<reference evidence="10" key="1">
    <citation type="submission" date="2024-06" db="UniProtKB">
        <authorList>
            <consortium name="Ensembl"/>
        </authorList>
    </citation>
    <scope>IDENTIFICATION</scope>
</reference>
<evidence type="ECO:0000256" key="2">
    <source>
        <dbReference type="ARBA" id="ARBA00004496"/>
    </source>
</evidence>
<dbReference type="AlphaFoldDB" id="M3Y4F4"/>
<dbReference type="InParanoid" id="M3Y4F4"/>
<evidence type="ECO:0000256" key="3">
    <source>
        <dbReference type="ARBA" id="ARBA00022481"/>
    </source>
</evidence>
<protein>
    <recommendedName>
        <fullName evidence="9">RRM domain-containing protein</fullName>
    </recommendedName>
</protein>
<keyword evidence="7" id="KW-0539">Nucleus</keyword>
<dbReference type="STRING" id="9669.ENSMPUP00000006205"/>